<organism evidence="2">
    <name type="scientific">Artemia parthenogenetica</name>
    <name type="common">Brine shrimp</name>
    <dbReference type="NCBI Taxonomy" id="6663"/>
    <lineage>
        <taxon>Eukaryota</taxon>
        <taxon>Metazoa</taxon>
        <taxon>Ecdysozoa</taxon>
        <taxon>Arthropoda</taxon>
        <taxon>Crustacea</taxon>
        <taxon>Branchiopoda</taxon>
        <taxon>Anostraca</taxon>
        <taxon>Artemiidae</taxon>
        <taxon>Artemia</taxon>
    </lineage>
</organism>
<dbReference type="AlphaFoldDB" id="B3GE05"/>
<dbReference type="EMBL" id="EU683079">
    <property type="protein sequence ID" value="ACD87450.1"/>
    <property type="molecule type" value="mRNA"/>
</dbReference>
<keyword evidence="1" id="KW-0812">Transmembrane</keyword>
<gene>
    <name evidence="2" type="primary">SGSPI</name>
</gene>
<evidence type="ECO:0000313" key="2">
    <source>
        <dbReference type="EMBL" id="ACD87450.1"/>
    </source>
</evidence>
<accession>B3GE05</accession>
<evidence type="ECO:0000256" key="1">
    <source>
        <dbReference type="SAM" id="Phobius"/>
    </source>
</evidence>
<name>B3GE05_ARTPA</name>
<sequence length="114" mass="13205">MGVKEVLKASLWNSKYLYFLVFLLLLLLQRKLPKKKEKITENLDSMFTLQAMTMVYKPITDTETTMPMSHIIVQPYINVLTDTNLENCTFLVQSFTDPIVVVAKDIMEDQGRDL</sequence>
<keyword evidence="1" id="KW-0472">Membrane</keyword>
<keyword evidence="1" id="KW-1133">Transmembrane helix</keyword>
<proteinExistence type="evidence at transcript level"/>
<reference evidence="2" key="1">
    <citation type="journal article" date="2009" name="J. Biol. Chem.">
        <title>Formation of diapause cyst shell in brine shrimp, Artemia parthenogenetica, and its resistance role in environmental stresses.</title>
        <authorList>
            <person name="Liu Y.L."/>
            <person name="Zhao Y."/>
            <person name="Dai Z.M."/>
            <person name="Chen H.M."/>
            <person name="Yang W.J."/>
        </authorList>
    </citation>
    <scope>NUCLEOTIDE SEQUENCE</scope>
</reference>
<feature type="transmembrane region" description="Helical" evidence="1">
    <location>
        <begin position="12"/>
        <end position="28"/>
    </location>
</feature>
<protein>
    <submittedName>
        <fullName evidence="2">Shell gland specific gene I</fullName>
    </submittedName>
</protein>